<dbReference type="AlphaFoldDB" id="A0A0P9CZU2"/>
<feature type="transmembrane region" description="Helical" evidence="6">
    <location>
        <begin position="133"/>
        <end position="156"/>
    </location>
</feature>
<feature type="transmembrane region" description="Helical" evidence="6">
    <location>
        <begin position="103"/>
        <end position="121"/>
    </location>
</feature>
<dbReference type="RefSeq" id="WP_054967583.1">
    <property type="nucleotide sequence ID" value="NZ_LJCO01000011.1"/>
</dbReference>
<protein>
    <submittedName>
        <fullName evidence="8">MFS transporter</fullName>
    </submittedName>
</protein>
<feature type="transmembrane region" description="Helical" evidence="6">
    <location>
        <begin position="47"/>
        <end position="69"/>
    </location>
</feature>
<evidence type="ECO:0000256" key="6">
    <source>
        <dbReference type="SAM" id="Phobius"/>
    </source>
</evidence>
<dbReference type="Proteomes" id="UP000050482">
    <property type="component" value="Unassembled WGS sequence"/>
</dbReference>
<dbReference type="STRING" id="471514.AN477_02310"/>
<feature type="transmembrane region" description="Helical" evidence="6">
    <location>
        <begin position="78"/>
        <end position="97"/>
    </location>
</feature>
<evidence type="ECO:0000256" key="2">
    <source>
        <dbReference type="ARBA" id="ARBA00022448"/>
    </source>
</evidence>
<proteinExistence type="predicted"/>
<name>A0A0P9CZU2_9BACL</name>
<comment type="caution">
    <text evidence="8">The sequence shown here is derived from an EMBL/GenBank/DDBJ whole genome shotgun (WGS) entry which is preliminary data.</text>
</comment>
<feature type="transmembrane region" description="Helical" evidence="6">
    <location>
        <begin position="12"/>
        <end position="35"/>
    </location>
</feature>
<dbReference type="GO" id="GO:0022857">
    <property type="term" value="F:transmembrane transporter activity"/>
    <property type="evidence" value="ECO:0007669"/>
    <property type="project" value="InterPro"/>
</dbReference>
<dbReference type="OrthoDB" id="9787026at2"/>
<keyword evidence="5 6" id="KW-0472">Membrane</keyword>
<keyword evidence="3 6" id="KW-0812">Transmembrane</keyword>
<gene>
    <name evidence="8" type="ORF">AN477_02310</name>
</gene>
<evidence type="ECO:0000256" key="4">
    <source>
        <dbReference type="ARBA" id="ARBA00022989"/>
    </source>
</evidence>
<feature type="domain" description="Major facilitator superfamily (MFS) profile" evidence="7">
    <location>
        <begin position="1"/>
        <end position="390"/>
    </location>
</feature>
<dbReference type="EMBL" id="LJCO01000011">
    <property type="protein sequence ID" value="KPV45254.1"/>
    <property type="molecule type" value="Genomic_DNA"/>
</dbReference>
<evidence type="ECO:0000313" key="9">
    <source>
        <dbReference type="Proteomes" id="UP000050482"/>
    </source>
</evidence>
<keyword evidence="2" id="KW-0813">Transport</keyword>
<keyword evidence="4 6" id="KW-1133">Transmembrane helix</keyword>
<feature type="transmembrane region" description="Helical" evidence="6">
    <location>
        <begin position="247"/>
        <end position="267"/>
    </location>
</feature>
<feature type="transmembrane region" description="Helical" evidence="6">
    <location>
        <begin position="215"/>
        <end position="235"/>
    </location>
</feature>
<reference evidence="8 9" key="1">
    <citation type="submission" date="2015-09" db="EMBL/GenBank/DDBJ databases">
        <title>Draft genome sequence of Alicyclobacillus ferrooxydans DSM 22381.</title>
        <authorList>
            <person name="Hemp J."/>
        </authorList>
    </citation>
    <scope>NUCLEOTIDE SEQUENCE [LARGE SCALE GENOMIC DNA]</scope>
    <source>
        <strain evidence="8 9">TC-34</strain>
    </source>
</reference>
<dbReference type="PANTHER" id="PTHR23521">
    <property type="entry name" value="TRANSPORTER MFS SUPERFAMILY"/>
    <property type="match status" value="1"/>
</dbReference>
<feature type="transmembrane region" description="Helical" evidence="6">
    <location>
        <begin position="299"/>
        <end position="320"/>
    </location>
</feature>
<dbReference type="PATRIC" id="fig|471514.4.peg.2802"/>
<dbReference type="SUPFAM" id="SSF103473">
    <property type="entry name" value="MFS general substrate transporter"/>
    <property type="match status" value="1"/>
</dbReference>
<feature type="transmembrane region" description="Helical" evidence="6">
    <location>
        <begin position="366"/>
        <end position="385"/>
    </location>
</feature>
<evidence type="ECO:0000259" key="7">
    <source>
        <dbReference type="PROSITE" id="PS50850"/>
    </source>
</evidence>
<comment type="subcellular location">
    <subcellularLocation>
        <location evidence="1">Cell membrane</location>
        <topology evidence="1">Multi-pass membrane protein</topology>
    </subcellularLocation>
</comment>
<evidence type="ECO:0000256" key="5">
    <source>
        <dbReference type="ARBA" id="ARBA00023136"/>
    </source>
</evidence>
<keyword evidence="9" id="KW-1185">Reference proteome</keyword>
<feature type="transmembrane region" description="Helical" evidence="6">
    <location>
        <begin position="162"/>
        <end position="184"/>
    </location>
</feature>
<organism evidence="8 9">
    <name type="scientific">Alicyclobacillus ferrooxydans</name>
    <dbReference type="NCBI Taxonomy" id="471514"/>
    <lineage>
        <taxon>Bacteria</taxon>
        <taxon>Bacillati</taxon>
        <taxon>Bacillota</taxon>
        <taxon>Bacilli</taxon>
        <taxon>Bacillales</taxon>
        <taxon>Alicyclobacillaceae</taxon>
        <taxon>Alicyclobacillus</taxon>
    </lineage>
</organism>
<dbReference type="InterPro" id="IPR020846">
    <property type="entry name" value="MFS_dom"/>
</dbReference>
<sequence length="402" mass="43917">MDHSNRQWSHLLWISLAELFALSVWFSGTAVSHQLYVSYHSTAVNPVWLTISVQIGFILGALVSSFFALSDRYSAKRLFVICSLLAGVLNLLLMFMPNAWLGILMRGLTGITLAGVYPTAVKILSSHFQKRKGLAIGVLIGALTMGSNLPHFILFFTSTLDWKVMIEVSSALAWIAGIVMWLFVVDNHQKSSGQAVSTKQLARVFGNQRVMLSNFGYFGHMWELYAAWTWLPVFLIANAKSETTGSIVAFVTIGLFGAVGCVIGGLVADWIGKANLTILAMAVSATCALVIGFTNHTSWWVTVTVAGIWGVFVIADSAQFSASVTDHAEPEYIGTALAFQMSVGFLITTISIYLLPVIVSWVTWRYAFMVLAIGPVFGIVSMSRLKSITSLSSRGESYEVRP</sequence>
<evidence type="ECO:0000256" key="1">
    <source>
        <dbReference type="ARBA" id="ARBA00004651"/>
    </source>
</evidence>
<dbReference type="Gene3D" id="1.20.1250.20">
    <property type="entry name" value="MFS general substrate transporter like domains"/>
    <property type="match status" value="2"/>
</dbReference>
<dbReference type="GO" id="GO:0005886">
    <property type="term" value="C:plasma membrane"/>
    <property type="evidence" value="ECO:0007669"/>
    <property type="project" value="UniProtKB-SubCell"/>
</dbReference>
<dbReference type="InterPro" id="IPR011701">
    <property type="entry name" value="MFS"/>
</dbReference>
<dbReference type="PROSITE" id="PS50850">
    <property type="entry name" value="MFS"/>
    <property type="match status" value="1"/>
</dbReference>
<dbReference type="PANTHER" id="PTHR23521:SF3">
    <property type="entry name" value="MFS TRANSPORTER"/>
    <property type="match status" value="1"/>
</dbReference>
<feature type="transmembrane region" description="Helical" evidence="6">
    <location>
        <begin position="274"/>
        <end position="293"/>
    </location>
</feature>
<evidence type="ECO:0000256" key="3">
    <source>
        <dbReference type="ARBA" id="ARBA00022692"/>
    </source>
</evidence>
<dbReference type="InterPro" id="IPR036259">
    <property type="entry name" value="MFS_trans_sf"/>
</dbReference>
<evidence type="ECO:0000313" key="8">
    <source>
        <dbReference type="EMBL" id="KPV45254.1"/>
    </source>
</evidence>
<dbReference type="Pfam" id="PF07690">
    <property type="entry name" value="MFS_1"/>
    <property type="match status" value="1"/>
</dbReference>
<accession>A0A0P9CZU2</accession>
<feature type="transmembrane region" description="Helical" evidence="6">
    <location>
        <begin position="332"/>
        <end position="354"/>
    </location>
</feature>